<sequence length="291" mass="32638">MISYSGHYKPLLAVQVTELADAIFIGCTINHAVTDGTSFWNFFNAFAEICRGGKNISKQPDFTRNFFQNSQAILRFPDGTPKVTFDVNAPLKERIFSFSRESILKLKSRANYVAKKHSDNSIELLGKQSNDDWLMEKENNNGNGNGNIVSVLENWLRNAVSRNQESEIVETIDPMAQISSFQSLCAQLWKSVTRARKLPSTKPTTFRMAVNCRHRIEPSVGPLYFGNAIQSIPTVASAGEVLSRDLHWCADLLHRNVLAHDDAKVRQGVENFEKNPRVFPLGNFDGGVITM</sequence>
<dbReference type="PANTHER" id="PTHR31896:SF64">
    <property type="entry name" value="TRICHOTHECENE 3-O-ACETYLTRANSFERASE"/>
    <property type="match status" value="1"/>
</dbReference>
<dbReference type="PANTHER" id="PTHR31896">
    <property type="entry name" value="FAMILY REGULATORY PROTEIN, PUTATIVE (AFU_ORTHOLOGUE AFUA_3G14730)-RELATED"/>
    <property type="match status" value="1"/>
</dbReference>
<keyword evidence="3" id="KW-1185">Reference proteome</keyword>
<dbReference type="InterPro" id="IPR051283">
    <property type="entry name" value="Sec_Metabolite_Acyltrans"/>
</dbReference>
<dbReference type="Proteomes" id="UP000554482">
    <property type="component" value="Unassembled WGS sequence"/>
</dbReference>
<dbReference type="GO" id="GO:0016746">
    <property type="term" value="F:acyltransferase activity"/>
    <property type="evidence" value="ECO:0007669"/>
    <property type="project" value="UniProtKB-KW"/>
</dbReference>
<feature type="non-terminal residue" evidence="2">
    <location>
        <position position="291"/>
    </location>
</feature>
<proteinExistence type="predicted"/>
<evidence type="ECO:0000313" key="3">
    <source>
        <dbReference type="Proteomes" id="UP000554482"/>
    </source>
</evidence>
<keyword evidence="2" id="KW-0012">Acyltransferase</keyword>
<reference evidence="2 3" key="1">
    <citation type="submission" date="2020-06" db="EMBL/GenBank/DDBJ databases">
        <title>Transcriptomic and genomic resources for Thalictrum thalictroides and T. hernandezii: Facilitating candidate gene discovery in an emerging model plant lineage.</title>
        <authorList>
            <person name="Arias T."/>
            <person name="Riano-Pachon D.M."/>
            <person name="Di Stilio V.S."/>
        </authorList>
    </citation>
    <scope>NUCLEOTIDE SEQUENCE [LARGE SCALE GENOMIC DNA]</scope>
    <source>
        <strain evidence="3">cv. WT478/WT964</strain>
        <tissue evidence="2">Leaves</tissue>
    </source>
</reference>
<evidence type="ECO:0000313" key="2">
    <source>
        <dbReference type="EMBL" id="KAF5179827.1"/>
    </source>
</evidence>
<protein>
    <submittedName>
        <fullName evidence="2">Bahd acyltransferase dcr</fullName>
    </submittedName>
</protein>
<dbReference type="OrthoDB" id="1862401at2759"/>
<dbReference type="Pfam" id="PF02458">
    <property type="entry name" value="Transferase"/>
    <property type="match status" value="1"/>
</dbReference>
<dbReference type="Gene3D" id="3.30.559.10">
    <property type="entry name" value="Chloramphenicol acetyltransferase-like domain"/>
    <property type="match status" value="2"/>
</dbReference>
<comment type="caution">
    <text evidence="2">The sequence shown here is derived from an EMBL/GenBank/DDBJ whole genome shotgun (WGS) entry which is preliminary data.</text>
</comment>
<keyword evidence="1 2" id="KW-0808">Transferase</keyword>
<gene>
    <name evidence="2" type="ORF">FRX31_030586</name>
</gene>
<evidence type="ECO:0000256" key="1">
    <source>
        <dbReference type="ARBA" id="ARBA00022679"/>
    </source>
</evidence>
<name>A0A7J6V4U5_THATH</name>
<organism evidence="2 3">
    <name type="scientific">Thalictrum thalictroides</name>
    <name type="common">Rue-anemone</name>
    <name type="synonym">Anemone thalictroides</name>
    <dbReference type="NCBI Taxonomy" id="46969"/>
    <lineage>
        <taxon>Eukaryota</taxon>
        <taxon>Viridiplantae</taxon>
        <taxon>Streptophyta</taxon>
        <taxon>Embryophyta</taxon>
        <taxon>Tracheophyta</taxon>
        <taxon>Spermatophyta</taxon>
        <taxon>Magnoliopsida</taxon>
        <taxon>Ranunculales</taxon>
        <taxon>Ranunculaceae</taxon>
        <taxon>Thalictroideae</taxon>
        <taxon>Thalictrum</taxon>
    </lineage>
</organism>
<accession>A0A7J6V4U5</accession>
<dbReference type="AlphaFoldDB" id="A0A7J6V4U5"/>
<dbReference type="EMBL" id="JABWDY010038292">
    <property type="protein sequence ID" value="KAF5179827.1"/>
    <property type="molecule type" value="Genomic_DNA"/>
</dbReference>
<dbReference type="InterPro" id="IPR023213">
    <property type="entry name" value="CAT-like_dom_sf"/>
</dbReference>